<dbReference type="GO" id="GO:0005576">
    <property type="term" value="C:extracellular region"/>
    <property type="evidence" value="ECO:0007669"/>
    <property type="project" value="UniProtKB-SubCell"/>
</dbReference>
<keyword evidence="6" id="KW-0812">Transmembrane</keyword>
<comment type="subcellular location">
    <subcellularLocation>
        <location evidence="1">Secreted</location>
    </subcellularLocation>
</comment>
<protein>
    <recommendedName>
        <fullName evidence="9">Circular bacteriocin, circularin A/uberolysin family</fullName>
    </recommendedName>
</protein>
<comment type="caution">
    <text evidence="7">The sequence shown here is derived from an EMBL/GenBank/DDBJ whole genome shotgun (WGS) entry which is preliminary data.</text>
</comment>
<dbReference type="Gene3D" id="1.20.225.10">
    <property type="entry name" value="Bacteriocin AS-48"/>
    <property type="match status" value="1"/>
</dbReference>
<evidence type="ECO:0008006" key="9">
    <source>
        <dbReference type="Google" id="ProtNLM"/>
    </source>
</evidence>
<keyword evidence="6" id="KW-0472">Membrane</keyword>
<keyword evidence="6" id="KW-1133">Transmembrane helix</keyword>
<keyword evidence="4" id="KW-0044">Antibiotic</keyword>
<dbReference type="NCBIfam" id="TIGR03651">
    <property type="entry name" value="circ_ocin_uber"/>
    <property type="match status" value="1"/>
</dbReference>
<reference evidence="7 8" key="1">
    <citation type="submission" date="2017-08" db="EMBL/GenBank/DDBJ databases">
        <title>Draft genome sequences of 64 type strains of genus Staph aureus.</title>
        <authorList>
            <person name="Cole K."/>
            <person name="Golubchik T."/>
            <person name="Russell J."/>
            <person name="Foster D."/>
            <person name="Llewelyn M."/>
            <person name="Wilson D."/>
            <person name="Crook D."/>
            <person name="Paul J."/>
        </authorList>
    </citation>
    <scope>NUCLEOTIDE SEQUENCE [LARGE SCALE GENOMIC DNA]</scope>
    <source>
        <strain evidence="7 8">DSM 21968</strain>
    </source>
</reference>
<dbReference type="RefSeq" id="WP_103359032.1">
    <property type="nucleotide sequence ID" value="NZ_CP113107.1"/>
</dbReference>
<keyword evidence="3" id="KW-0929">Antimicrobial</keyword>
<keyword evidence="2" id="KW-0964">Secreted</keyword>
<dbReference type="GO" id="GO:0031640">
    <property type="term" value="P:killing of cells of another organism"/>
    <property type="evidence" value="ECO:0007669"/>
    <property type="project" value="UniProtKB-KW"/>
</dbReference>
<evidence type="ECO:0000256" key="6">
    <source>
        <dbReference type="SAM" id="Phobius"/>
    </source>
</evidence>
<dbReference type="AlphaFoldDB" id="A0A2K3YFJ5"/>
<evidence type="ECO:0000256" key="4">
    <source>
        <dbReference type="ARBA" id="ARBA00023022"/>
    </source>
</evidence>
<gene>
    <name evidence="7" type="ORF">CD122_11355</name>
</gene>
<proteinExistence type="predicted"/>
<dbReference type="Proteomes" id="UP000242752">
    <property type="component" value="Unassembled WGS sequence"/>
</dbReference>
<dbReference type="Pfam" id="PF09221">
    <property type="entry name" value="Bacteriocin_IId"/>
    <property type="match status" value="1"/>
</dbReference>
<dbReference type="InterPro" id="IPR009086">
    <property type="entry name" value="Bacteriocin_AS48"/>
</dbReference>
<evidence type="ECO:0000256" key="5">
    <source>
        <dbReference type="ARBA" id="ARBA00023048"/>
    </source>
</evidence>
<evidence type="ECO:0000313" key="7">
    <source>
        <dbReference type="EMBL" id="PNZ24363.1"/>
    </source>
</evidence>
<evidence type="ECO:0000256" key="2">
    <source>
        <dbReference type="ARBA" id="ARBA00022525"/>
    </source>
</evidence>
<name>A0A2K3YFJ5_9STAP</name>
<evidence type="ECO:0000256" key="1">
    <source>
        <dbReference type="ARBA" id="ARBA00004613"/>
    </source>
</evidence>
<feature type="transmembrane region" description="Helical" evidence="6">
    <location>
        <begin position="35"/>
        <end position="61"/>
    </location>
</feature>
<dbReference type="InterPro" id="IPR020038">
    <property type="entry name" value="Circ_bacteriocin"/>
</dbReference>
<keyword evidence="5" id="KW-0078">Bacteriocin</keyword>
<organism evidence="7 8">
    <name type="scientific">Staphylococcus rostri</name>
    <dbReference type="NCBI Taxonomy" id="522262"/>
    <lineage>
        <taxon>Bacteria</taxon>
        <taxon>Bacillati</taxon>
        <taxon>Bacillota</taxon>
        <taxon>Bacilli</taxon>
        <taxon>Bacillales</taxon>
        <taxon>Staphylococcaceae</taxon>
        <taxon>Staphylococcus</taxon>
    </lineage>
</organism>
<dbReference type="GO" id="GO:0042742">
    <property type="term" value="P:defense response to bacterium"/>
    <property type="evidence" value="ECO:0007669"/>
    <property type="project" value="UniProtKB-KW"/>
</dbReference>
<evidence type="ECO:0000256" key="3">
    <source>
        <dbReference type="ARBA" id="ARBA00022529"/>
    </source>
</evidence>
<sequence length="76" mass="7980">MLGKLLGLFTYLVGVTAISTDTAHKVFDMINAGATLASILGLIGASGGILGLSGAALWWFLKRKARQLGEEAFVAW</sequence>
<evidence type="ECO:0000313" key="8">
    <source>
        <dbReference type="Proteomes" id="UP000242752"/>
    </source>
</evidence>
<dbReference type="EMBL" id="PPRF01000129">
    <property type="protein sequence ID" value="PNZ24363.1"/>
    <property type="molecule type" value="Genomic_DNA"/>
</dbReference>
<keyword evidence="8" id="KW-1185">Reference proteome</keyword>
<accession>A0A2K3YFJ5</accession>